<dbReference type="GeneID" id="87953537"/>
<name>A0ABZ1CTF9_9TREE</name>
<keyword evidence="3" id="KW-1185">Reference proteome</keyword>
<dbReference type="RefSeq" id="XP_062789214.1">
    <property type="nucleotide sequence ID" value="XM_062933163.1"/>
</dbReference>
<feature type="compositionally biased region" description="Basic and acidic residues" evidence="1">
    <location>
        <begin position="158"/>
        <end position="167"/>
    </location>
</feature>
<sequence>MTVDQFPSPHLDDYPLDEFNSADFSVSKEDYSFELHMGDDPLDFDSADNEFRMELEAFLQQNQSSSIQPADATSNTNIHGFEPVPWFTSQELSNPQATNSLTTDVHESAFFSSQGMSQSSADDSWLDPALLEAPKLDQSFQDNHLQHLEIGVPPLPGRGEDTNDLHKATQLLGPPNDSQFPVHDSDLASIEPVIQAETGDTLVI</sequence>
<accession>A0ABZ1CTF9</accession>
<feature type="region of interest" description="Disordered" evidence="1">
    <location>
        <begin position="157"/>
        <end position="183"/>
    </location>
</feature>
<organism evidence="2 3">
    <name type="scientific">Kwoniella shivajii</name>
    <dbReference type="NCBI Taxonomy" id="564305"/>
    <lineage>
        <taxon>Eukaryota</taxon>
        <taxon>Fungi</taxon>
        <taxon>Dikarya</taxon>
        <taxon>Basidiomycota</taxon>
        <taxon>Agaricomycotina</taxon>
        <taxon>Tremellomycetes</taxon>
        <taxon>Tremellales</taxon>
        <taxon>Cryptococcaceae</taxon>
        <taxon>Kwoniella</taxon>
    </lineage>
</organism>
<proteinExistence type="predicted"/>
<protein>
    <submittedName>
        <fullName evidence="2">Uncharacterized protein</fullName>
    </submittedName>
</protein>
<evidence type="ECO:0000256" key="1">
    <source>
        <dbReference type="SAM" id="MobiDB-lite"/>
    </source>
</evidence>
<gene>
    <name evidence="2" type="ORF">IL334_001406</name>
</gene>
<dbReference type="Proteomes" id="UP001329825">
    <property type="component" value="Chromosome 2"/>
</dbReference>
<evidence type="ECO:0000313" key="3">
    <source>
        <dbReference type="Proteomes" id="UP001329825"/>
    </source>
</evidence>
<reference evidence="2 3" key="1">
    <citation type="submission" date="2024-01" db="EMBL/GenBank/DDBJ databases">
        <title>Comparative genomics of Cryptococcus and Kwoniella reveals pathogenesis evolution and contrasting modes of karyotype evolution via chromosome fusion or intercentromeric recombination.</title>
        <authorList>
            <person name="Coelho M.A."/>
            <person name="David-Palma M."/>
            <person name="Shea T."/>
            <person name="Bowers K."/>
            <person name="McGinley-Smith S."/>
            <person name="Mohammad A.W."/>
            <person name="Gnirke A."/>
            <person name="Yurkov A.M."/>
            <person name="Nowrousian M."/>
            <person name="Sun S."/>
            <person name="Cuomo C.A."/>
            <person name="Heitman J."/>
        </authorList>
    </citation>
    <scope>NUCLEOTIDE SEQUENCE [LARGE SCALE GENOMIC DNA]</scope>
    <source>
        <strain evidence="2">CBS 11374</strain>
    </source>
</reference>
<evidence type="ECO:0000313" key="2">
    <source>
        <dbReference type="EMBL" id="WRT64474.1"/>
    </source>
</evidence>
<dbReference type="EMBL" id="CP141882">
    <property type="protein sequence ID" value="WRT64474.1"/>
    <property type="molecule type" value="Genomic_DNA"/>
</dbReference>